<proteinExistence type="inferred from homology"/>
<feature type="transmembrane region" description="Helical" evidence="9">
    <location>
        <begin position="6"/>
        <end position="26"/>
    </location>
</feature>
<dbReference type="CTD" id="4537"/>
<comment type="subcellular location">
    <subcellularLocation>
        <location evidence="1">Membrane</location>
    </subcellularLocation>
    <subcellularLocation>
        <location evidence="9">Mitochondrion membrane</location>
        <topology evidence="9">Multi-pass membrane protein</topology>
    </subcellularLocation>
</comment>
<organism evidence="10">
    <name type="scientific">Pseudocrangonyx joolaei</name>
    <dbReference type="NCBI Taxonomy" id="2558326"/>
    <lineage>
        <taxon>Eukaryota</taxon>
        <taxon>Metazoa</taxon>
        <taxon>Ecdysozoa</taxon>
        <taxon>Arthropoda</taxon>
        <taxon>Crustacea</taxon>
        <taxon>Multicrustacea</taxon>
        <taxon>Malacostraca</taxon>
        <taxon>Eumalacostraca</taxon>
        <taxon>Peracarida</taxon>
        <taxon>Amphipoda</taxon>
        <taxon>Senticaudata</taxon>
        <taxon>Gammarida</taxon>
        <taxon>Crangonyctidira</taxon>
        <taxon>Crangonyctoidea</taxon>
        <taxon>Pseudocrangonyctidae</taxon>
        <taxon>Pseudocrangonyx</taxon>
    </lineage>
</organism>
<sequence length="115" mass="12892">MMTLSLTALIAILLVTFLGILMLLIGSKQSKSRETRSPYECGFDSQKKARSPFSLRFFHITLIFLIFEVEVALLLPLGYLLNQPMLSPGIGGFIITLILLLGVIHEWKQGALNWL</sequence>
<evidence type="ECO:0000256" key="2">
    <source>
        <dbReference type="ARBA" id="ARBA00008472"/>
    </source>
</evidence>
<evidence type="ECO:0000256" key="5">
    <source>
        <dbReference type="ARBA" id="ARBA00022692"/>
    </source>
</evidence>
<feature type="transmembrane region" description="Helical" evidence="9">
    <location>
        <begin position="57"/>
        <end position="79"/>
    </location>
</feature>
<keyword evidence="6 9" id="KW-1133">Transmembrane helix</keyword>
<evidence type="ECO:0000256" key="3">
    <source>
        <dbReference type="ARBA" id="ARBA00021007"/>
    </source>
</evidence>
<comment type="similarity">
    <text evidence="2 9">Belongs to the complex I subunit 3 family.</text>
</comment>
<dbReference type="AlphaFoldDB" id="A0A7L7T4N9"/>
<evidence type="ECO:0000256" key="7">
    <source>
        <dbReference type="ARBA" id="ARBA00023136"/>
    </source>
</evidence>
<dbReference type="Gene3D" id="1.20.58.1610">
    <property type="entry name" value="NADH:ubiquinone/plastoquinone oxidoreductase, chain 3"/>
    <property type="match status" value="1"/>
</dbReference>
<dbReference type="GeneID" id="59440727"/>
<keyword evidence="9" id="KW-1278">Translocase</keyword>
<dbReference type="GO" id="GO:0030964">
    <property type="term" value="C:NADH dehydrogenase complex"/>
    <property type="evidence" value="ECO:0007669"/>
    <property type="project" value="TreeGrafter"/>
</dbReference>
<comment type="function">
    <text evidence="9">Core subunit of the mitochondrial membrane respiratory chain NADH dehydrogenase (Complex I) which catalyzes electron transfer from NADH through the respiratory chain, using ubiquinone as an electron acceptor. Essential for the catalytic activity of complex I.</text>
</comment>
<keyword evidence="4 9" id="KW-0813">Transport</keyword>
<keyword evidence="5 9" id="KW-0812">Transmembrane</keyword>
<reference evidence="10" key="1">
    <citation type="journal article" date="2020" name="Mitochondrial DNA Part B Resour">
        <title>Complete mitochondrial genome of Pseudocrangonyx joolaei (Crustacea: Amphipoda: Pseudocrangonyctidae).</title>
        <authorList>
            <person name="Lee C.-W."/>
            <person name="Nakano T."/>
            <person name="Tomikawa K."/>
            <person name="Min G.-S."/>
        </authorList>
    </citation>
    <scope>NUCLEOTIDE SEQUENCE</scope>
</reference>
<protein>
    <recommendedName>
        <fullName evidence="3 9">NADH-ubiquinone oxidoreductase chain 3</fullName>
        <ecNumber evidence="9">7.1.1.2</ecNumber>
    </recommendedName>
</protein>
<dbReference type="EC" id="7.1.1.2" evidence="9"/>
<dbReference type="GO" id="GO:0031966">
    <property type="term" value="C:mitochondrial membrane"/>
    <property type="evidence" value="ECO:0007669"/>
    <property type="project" value="UniProtKB-SubCell"/>
</dbReference>
<keyword evidence="9" id="KW-0520">NAD</keyword>
<keyword evidence="9" id="KW-0830">Ubiquinone</keyword>
<name>A0A7L7T4N9_9CRUS</name>
<gene>
    <name evidence="10" type="primary">ND3</name>
</gene>
<evidence type="ECO:0000256" key="1">
    <source>
        <dbReference type="ARBA" id="ARBA00004370"/>
    </source>
</evidence>
<dbReference type="PANTHER" id="PTHR11058:SF9">
    <property type="entry name" value="NADH-UBIQUINONE OXIDOREDUCTASE CHAIN 3"/>
    <property type="match status" value="1"/>
</dbReference>
<keyword evidence="9" id="KW-0249">Electron transport</keyword>
<comment type="catalytic activity">
    <reaction evidence="8 9">
        <text>a ubiquinone + NADH + 5 H(+)(in) = a ubiquinol + NAD(+) + 4 H(+)(out)</text>
        <dbReference type="Rhea" id="RHEA:29091"/>
        <dbReference type="Rhea" id="RHEA-COMP:9565"/>
        <dbReference type="Rhea" id="RHEA-COMP:9566"/>
        <dbReference type="ChEBI" id="CHEBI:15378"/>
        <dbReference type="ChEBI" id="CHEBI:16389"/>
        <dbReference type="ChEBI" id="CHEBI:17976"/>
        <dbReference type="ChEBI" id="CHEBI:57540"/>
        <dbReference type="ChEBI" id="CHEBI:57945"/>
        <dbReference type="EC" id="7.1.1.2"/>
    </reaction>
</comment>
<feature type="transmembrane region" description="Helical" evidence="9">
    <location>
        <begin position="85"/>
        <end position="104"/>
    </location>
</feature>
<dbReference type="InterPro" id="IPR038430">
    <property type="entry name" value="NDAH_ubi_oxred_su3_sf"/>
</dbReference>
<dbReference type="Pfam" id="PF00507">
    <property type="entry name" value="Oxidored_q4"/>
    <property type="match status" value="1"/>
</dbReference>
<accession>A0A7L7T4N9</accession>
<dbReference type="RefSeq" id="YP_009941518.1">
    <property type="nucleotide sequence ID" value="NC_050961.1"/>
</dbReference>
<keyword evidence="9" id="KW-0679">Respiratory chain</keyword>
<evidence type="ECO:0000256" key="9">
    <source>
        <dbReference type="RuleBase" id="RU003640"/>
    </source>
</evidence>
<evidence type="ECO:0000256" key="8">
    <source>
        <dbReference type="ARBA" id="ARBA00049551"/>
    </source>
</evidence>
<dbReference type="EMBL" id="MT211951">
    <property type="protein sequence ID" value="QOC70576.1"/>
    <property type="molecule type" value="Genomic_DNA"/>
</dbReference>
<keyword evidence="9 10" id="KW-0496">Mitochondrion</keyword>
<evidence type="ECO:0000256" key="6">
    <source>
        <dbReference type="ARBA" id="ARBA00022989"/>
    </source>
</evidence>
<evidence type="ECO:0000313" key="10">
    <source>
        <dbReference type="EMBL" id="QOC70576.1"/>
    </source>
</evidence>
<dbReference type="GO" id="GO:0008137">
    <property type="term" value="F:NADH dehydrogenase (ubiquinone) activity"/>
    <property type="evidence" value="ECO:0007669"/>
    <property type="project" value="UniProtKB-UniRule"/>
</dbReference>
<evidence type="ECO:0000256" key="4">
    <source>
        <dbReference type="ARBA" id="ARBA00022448"/>
    </source>
</evidence>
<geneLocation type="mitochondrion" evidence="10"/>
<dbReference type="InterPro" id="IPR000440">
    <property type="entry name" value="NADH_UbQ/plastoQ_OxRdtase_su3"/>
</dbReference>
<dbReference type="PANTHER" id="PTHR11058">
    <property type="entry name" value="NADH-UBIQUINONE OXIDOREDUCTASE CHAIN 3"/>
    <property type="match status" value="1"/>
</dbReference>
<keyword evidence="7 9" id="KW-0472">Membrane</keyword>